<keyword evidence="9" id="KW-1185">Reference proteome</keyword>
<keyword evidence="3" id="KW-0119">Carbohydrate metabolism</keyword>
<dbReference type="Proteomes" id="UP000192276">
    <property type="component" value="Unassembled WGS sequence"/>
</dbReference>
<name>A0A1V9F273_9BACT</name>
<evidence type="ECO:0000256" key="5">
    <source>
        <dbReference type="ARBA" id="ARBA00023326"/>
    </source>
</evidence>
<evidence type="ECO:0000256" key="4">
    <source>
        <dbReference type="ARBA" id="ARBA00023295"/>
    </source>
</evidence>
<dbReference type="GO" id="GO:0000272">
    <property type="term" value="P:polysaccharide catabolic process"/>
    <property type="evidence" value="ECO:0007669"/>
    <property type="project" value="UniProtKB-KW"/>
</dbReference>
<keyword evidence="1 7" id="KW-0732">Signal</keyword>
<evidence type="ECO:0000313" key="9">
    <source>
        <dbReference type="Proteomes" id="UP000192276"/>
    </source>
</evidence>
<evidence type="ECO:0000256" key="2">
    <source>
        <dbReference type="ARBA" id="ARBA00022801"/>
    </source>
</evidence>
<dbReference type="OrthoDB" id="9757947at2"/>
<dbReference type="InterPro" id="IPR052025">
    <property type="entry name" value="Xyloglucanase_GH74"/>
</dbReference>
<keyword evidence="4" id="KW-0326">Glycosidase</keyword>
<dbReference type="SUPFAM" id="SSF110296">
    <property type="entry name" value="Oligoxyloglucan reducing end-specific cellobiohydrolase"/>
    <property type="match status" value="2"/>
</dbReference>
<dbReference type="AlphaFoldDB" id="A0A1V9F273"/>
<proteinExistence type="inferred from homology"/>
<accession>A0A1V9F273</accession>
<dbReference type="Gene3D" id="2.130.10.10">
    <property type="entry name" value="YVTN repeat-like/Quinoprotein amine dehydrogenase"/>
    <property type="match status" value="2"/>
</dbReference>
<dbReference type="GO" id="GO:0010411">
    <property type="term" value="P:xyloglucan metabolic process"/>
    <property type="evidence" value="ECO:0007669"/>
    <property type="project" value="TreeGrafter"/>
</dbReference>
<dbReference type="PANTHER" id="PTHR43739:SF2">
    <property type="entry name" value="OLIGOXYLOGLUCAN-REDUCING END-SPECIFIC XYLOGLUCANASE-RELATED"/>
    <property type="match status" value="1"/>
</dbReference>
<evidence type="ECO:0000313" key="8">
    <source>
        <dbReference type="EMBL" id="OQP52508.1"/>
    </source>
</evidence>
<dbReference type="InterPro" id="IPR015943">
    <property type="entry name" value="WD40/YVTN_repeat-like_dom_sf"/>
</dbReference>
<evidence type="ECO:0000256" key="3">
    <source>
        <dbReference type="ARBA" id="ARBA00023277"/>
    </source>
</evidence>
<dbReference type="EMBL" id="LWBP01000214">
    <property type="protein sequence ID" value="OQP52508.1"/>
    <property type="molecule type" value="Genomic_DNA"/>
</dbReference>
<dbReference type="STRING" id="550983.A4R26_28840"/>
<dbReference type="RefSeq" id="WP_081169787.1">
    <property type="nucleotide sequence ID" value="NZ_LWBP01000214.1"/>
</dbReference>
<evidence type="ECO:0008006" key="10">
    <source>
        <dbReference type="Google" id="ProtNLM"/>
    </source>
</evidence>
<evidence type="ECO:0000256" key="1">
    <source>
        <dbReference type="ARBA" id="ARBA00022729"/>
    </source>
</evidence>
<feature type="chain" id="PRO_5012845282" description="Xyloglucanase" evidence="7">
    <location>
        <begin position="25"/>
        <end position="753"/>
    </location>
</feature>
<comment type="caution">
    <text evidence="8">The sequence shown here is derived from an EMBL/GenBank/DDBJ whole genome shotgun (WGS) entry which is preliminary data.</text>
</comment>
<dbReference type="PANTHER" id="PTHR43739">
    <property type="entry name" value="XYLOGLUCANASE (EUROFUNG)"/>
    <property type="match status" value="1"/>
</dbReference>
<organism evidence="8 9">
    <name type="scientific">Niastella populi</name>
    <dbReference type="NCBI Taxonomy" id="550983"/>
    <lineage>
        <taxon>Bacteria</taxon>
        <taxon>Pseudomonadati</taxon>
        <taxon>Bacteroidota</taxon>
        <taxon>Chitinophagia</taxon>
        <taxon>Chitinophagales</taxon>
        <taxon>Chitinophagaceae</taxon>
        <taxon>Niastella</taxon>
    </lineage>
</organism>
<protein>
    <recommendedName>
        <fullName evidence="10">Xyloglucanase</fullName>
    </recommendedName>
</protein>
<reference evidence="9" key="1">
    <citation type="submission" date="2016-04" db="EMBL/GenBank/DDBJ databases">
        <authorList>
            <person name="Chen L."/>
            <person name="Zhuang W."/>
            <person name="Wang G."/>
        </authorList>
    </citation>
    <scope>NUCLEOTIDE SEQUENCE [LARGE SCALE GENOMIC DNA]</scope>
    <source>
        <strain evidence="9">208</strain>
    </source>
</reference>
<sequence length="753" mass="80129">MTRIHSIKRFLLPVFLTITANTWAQSYNWQNVKIGGGGFVTGLVFNPSQSNLLYARTDVGGAYRWDAATGKWIPLTDFMGQDEETYSGVLSIATDPGDVNRVYMAAGLYTASWAGNGAVFSSTDKGSTWTRHDLTIKLGGNEDGRNSGERLVVDPNSGNMLFLGSSKDGLWSSINYGSTWSKVNSFPVSTFSGAGVSFVLFDKSTGTAGNATQTIYVGIMQTGTNLYKSTNGGVTWTAVPGQPTTLMPLQGVLASDGNMYITYADNPGPNNITTGTVYKLNTPTNLWTQLPLPAGQGGFSGVSVDASNANTILVSTLDRWWPRDEIYRSTDGGNTWTALLTTATWDQSSAPYTSGYTAHWIGDVEIDPFDNTKAWFVTGYGVYRTNNITAVPVTWTFQNNGLEQLVALSLASPASGVPLLSAVGDHDGFRHIDLAISPVAGKYNPSYGTNGSIDVGQSNSDYVARTHYNSGVNFGAYSTNQGLSWTSFGSYPAGTNGPGSIALSANAATMLWSPNGAAAVYYSTNNGTTWTAATGISNGEAITGDKVNSNKFYGYNATTGVFHVSTNAGISFSNGATGLPTLQSWELWMAQASAVFGVEGDVWITSGYNGLYHSVNSGASFTKISGVDAAYKVAFGKAATGATYPAIYIQGRIAGTYGFYRSIDGGSTWARINDASHNYLGVRSFTADPKTFGRVYIGTSGRGIIYGDDPVALPVLFSSVSVTTRTAINTTYADIKWNTSYENNVAWFAVKKA</sequence>
<comment type="similarity">
    <text evidence="6">Belongs to the glycosyl hydrolase 74 family.</text>
</comment>
<gene>
    <name evidence="8" type="ORF">A4R26_28840</name>
</gene>
<keyword evidence="5" id="KW-0624">Polysaccharide degradation</keyword>
<evidence type="ECO:0000256" key="6">
    <source>
        <dbReference type="ARBA" id="ARBA00037986"/>
    </source>
</evidence>
<feature type="signal peptide" evidence="7">
    <location>
        <begin position="1"/>
        <end position="24"/>
    </location>
</feature>
<evidence type="ECO:0000256" key="7">
    <source>
        <dbReference type="SAM" id="SignalP"/>
    </source>
</evidence>
<keyword evidence="2" id="KW-0378">Hydrolase</keyword>
<dbReference type="GO" id="GO:0016798">
    <property type="term" value="F:hydrolase activity, acting on glycosyl bonds"/>
    <property type="evidence" value="ECO:0007669"/>
    <property type="project" value="UniProtKB-KW"/>
</dbReference>